<reference evidence="3 4" key="1">
    <citation type="submission" date="2012-01" db="EMBL/GenBank/DDBJ databases">
        <title>Improved High-Quality Draft sequence of Metallosphaera yellowstonensis MK1.</title>
        <authorList>
            <consortium name="US DOE Joint Genome Institute"/>
            <person name="Lucas S."/>
            <person name="Han J."/>
            <person name="Cheng J.-F."/>
            <person name="Goodwin L."/>
            <person name="Pitluck S."/>
            <person name="Peters L."/>
            <person name="Teshima H."/>
            <person name="Detter J.C."/>
            <person name="Han C."/>
            <person name="Tapia R."/>
            <person name="Land M."/>
            <person name="Hauser L."/>
            <person name="Kyrpides N."/>
            <person name="Kozubal M."/>
            <person name="Macur R.E."/>
            <person name="Jay Z."/>
            <person name="Inskeep W."/>
            <person name="Woyke T."/>
        </authorList>
    </citation>
    <scope>NUCLEOTIDE SEQUENCE [LARGE SCALE GENOMIC DNA]</scope>
    <source>
        <strain evidence="3 4">MK1</strain>
    </source>
</reference>
<dbReference type="EMBL" id="JH597770">
    <property type="protein sequence ID" value="EHP68688.1"/>
    <property type="molecule type" value="Genomic_DNA"/>
</dbReference>
<dbReference type="Gene3D" id="3.40.50.620">
    <property type="entry name" value="HUPs"/>
    <property type="match status" value="1"/>
</dbReference>
<protein>
    <submittedName>
        <fullName evidence="3">Universal stress protein UspA-like protein</fullName>
    </submittedName>
</protein>
<dbReference type="InterPro" id="IPR006016">
    <property type="entry name" value="UspA"/>
</dbReference>
<dbReference type="PRINTS" id="PR01438">
    <property type="entry name" value="UNVRSLSTRESS"/>
</dbReference>
<evidence type="ECO:0000259" key="2">
    <source>
        <dbReference type="Pfam" id="PF00582"/>
    </source>
</evidence>
<evidence type="ECO:0000256" key="1">
    <source>
        <dbReference type="ARBA" id="ARBA00008791"/>
    </source>
</evidence>
<comment type="similarity">
    <text evidence="1">Belongs to the universal stress protein A family.</text>
</comment>
<proteinExistence type="inferred from homology"/>
<feature type="domain" description="UspA" evidence="2">
    <location>
        <begin position="18"/>
        <end position="158"/>
    </location>
</feature>
<sequence>MKVLIFNYYLDEVYLRTMFKHMLVAFDGSENAKRALNVAIDLAKRYEAKLDIIEVVDTSIILGAGIGPVPPDVIESLYNKAKADVEGAKKQASDAGIKVEGVIVEGDPATAVMDYASKNGVDLIVTGSRGLSTIKRMFLGSVSSRIIHEAKIPVLVVK</sequence>
<dbReference type="InterPro" id="IPR006015">
    <property type="entry name" value="Universal_stress_UspA"/>
</dbReference>
<dbReference type="STRING" id="671065.MetMK1DRAFT_00031330"/>
<dbReference type="PANTHER" id="PTHR46268:SF25">
    <property type="entry name" value="USPA DOMAIN PROTEIN"/>
    <property type="match status" value="1"/>
</dbReference>
<dbReference type="PIRSF" id="PIRSF006276">
    <property type="entry name" value="UspA"/>
    <property type="match status" value="1"/>
</dbReference>
<dbReference type="AlphaFoldDB" id="H2C962"/>
<evidence type="ECO:0000313" key="4">
    <source>
        <dbReference type="Proteomes" id="UP000003980"/>
    </source>
</evidence>
<dbReference type="Pfam" id="PF00582">
    <property type="entry name" value="Usp"/>
    <property type="match status" value="1"/>
</dbReference>
<organism evidence="3 4">
    <name type="scientific">Metallosphaera yellowstonensis MK1</name>
    <dbReference type="NCBI Taxonomy" id="671065"/>
    <lineage>
        <taxon>Archaea</taxon>
        <taxon>Thermoproteota</taxon>
        <taxon>Thermoprotei</taxon>
        <taxon>Sulfolobales</taxon>
        <taxon>Sulfolobaceae</taxon>
        <taxon>Metallosphaera</taxon>
    </lineage>
</organism>
<dbReference type="PANTHER" id="PTHR46268">
    <property type="entry name" value="STRESS RESPONSE PROTEIN NHAX"/>
    <property type="match status" value="1"/>
</dbReference>
<dbReference type="SUPFAM" id="SSF52402">
    <property type="entry name" value="Adenine nucleotide alpha hydrolases-like"/>
    <property type="match status" value="1"/>
</dbReference>
<evidence type="ECO:0000313" key="3">
    <source>
        <dbReference type="EMBL" id="EHP68688.1"/>
    </source>
</evidence>
<keyword evidence="4" id="KW-1185">Reference proteome</keyword>
<dbReference type="CDD" id="cd00293">
    <property type="entry name" value="USP-like"/>
    <property type="match status" value="1"/>
</dbReference>
<dbReference type="Proteomes" id="UP000003980">
    <property type="component" value="Unassembled WGS sequence"/>
</dbReference>
<accession>H2C962</accession>
<dbReference type="eggNOG" id="arCOG02053">
    <property type="taxonomic scope" value="Archaea"/>
</dbReference>
<name>H2C962_9CREN</name>
<dbReference type="InterPro" id="IPR014729">
    <property type="entry name" value="Rossmann-like_a/b/a_fold"/>
</dbReference>
<gene>
    <name evidence="3" type="ORF">MetMK1DRAFT_00031330</name>
</gene>
<dbReference type="HOGENOM" id="CLU_049301_16_2_2"/>